<feature type="compositionally biased region" description="Polar residues" evidence="1">
    <location>
        <begin position="71"/>
        <end position="89"/>
    </location>
</feature>
<dbReference type="AlphaFoldDB" id="A0A4U7B677"/>
<evidence type="ECO:0000256" key="1">
    <source>
        <dbReference type="SAM" id="MobiDB-lite"/>
    </source>
</evidence>
<reference evidence="2 3" key="1">
    <citation type="submission" date="2018-02" db="EMBL/GenBank/DDBJ databases">
        <title>Draft genome sequences of Elsinoe sp., causing black scab on jojoba.</title>
        <authorList>
            <person name="Stodart B."/>
            <person name="Jeffress S."/>
            <person name="Ash G."/>
            <person name="Arun Chinnappa K."/>
        </authorList>
    </citation>
    <scope>NUCLEOTIDE SEQUENCE [LARGE SCALE GENOMIC DNA]</scope>
    <source>
        <strain evidence="2 3">Hillstone_2</strain>
    </source>
</reference>
<organism evidence="2 3">
    <name type="scientific">Elsinoe australis</name>
    <dbReference type="NCBI Taxonomy" id="40998"/>
    <lineage>
        <taxon>Eukaryota</taxon>
        <taxon>Fungi</taxon>
        <taxon>Dikarya</taxon>
        <taxon>Ascomycota</taxon>
        <taxon>Pezizomycotina</taxon>
        <taxon>Dothideomycetes</taxon>
        <taxon>Dothideomycetidae</taxon>
        <taxon>Myriangiales</taxon>
        <taxon>Elsinoaceae</taxon>
        <taxon>Elsinoe</taxon>
    </lineage>
</organism>
<proteinExistence type="predicted"/>
<name>A0A4U7B677_9PEZI</name>
<feature type="region of interest" description="Disordered" evidence="1">
    <location>
        <begin position="1"/>
        <end position="132"/>
    </location>
</feature>
<feature type="compositionally biased region" description="Polar residues" evidence="1">
    <location>
        <begin position="23"/>
        <end position="35"/>
    </location>
</feature>
<comment type="caution">
    <text evidence="2">The sequence shown here is derived from an EMBL/GenBank/DDBJ whole genome shotgun (WGS) entry which is preliminary data.</text>
</comment>
<feature type="compositionally biased region" description="Gly residues" evidence="1">
    <location>
        <begin position="118"/>
        <end position="132"/>
    </location>
</feature>
<dbReference type="Proteomes" id="UP000308133">
    <property type="component" value="Unassembled WGS sequence"/>
</dbReference>
<accession>A0A4U7B677</accession>
<sequence>MDLDPPTPTSPLRRKRTFHDLSEATSSLALQTPNPQDVDPHYNTDYFSTSTSTSAPSPGPNPFALPGLTSAPGSGQGTAATRNERSISPSKRLRVQAHRSVANVEVGEAPLTPSPLGPGQGGGGGGGGGGKGLGIVGADGGVDGMDVAMDSGESVNREVAVGNVAAPAAVPGKMIPLEQCTAAFDTVALLRGLVTDGGGRGPTANWGMFGPESTVLVYVTPTWREDFGRGSGGYVSHLEGVGGLGMAFEGCCVAIHNTMTAISPTAQALAVSDRLDLPLQTNAPANHIQELTSVLPVRRAPEASLYLQQAAAHLLGVDLSTSPFSDGLLVLIDHQGIIRLVLPLSELRNVAVNASTSGSISVARRKAISSALEGVLKDAFVYLEEEKAWLKGQR</sequence>
<protein>
    <submittedName>
        <fullName evidence="2">Uncharacterized protein</fullName>
    </submittedName>
</protein>
<evidence type="ECO:0000313" key="2">
    <source>
        <dbReference type="EMBL" id="TKX25255.1"/>
    </source>
</evidence>
<evidence type="ECO:0000313" key="3">
    <source>
        <dbReference type="Proteomes" id="UP000308133"/>
    </source>
</evidence>
<gene>
    <name evidence="2" type="ORF">C1H76_2488</name>
</gene>
<dbReference type="EMBL" id="PTQR01000030">
    <property type="protein sequence ID" value="TKX25255.1"/>
    <property type="molecule type" value="Genomic_DNA"/>
</dbReference>